<keyword evidence="1" id="KW-0812">Transmembrane</keyword>
<organism evidence="3 4">
    <name type="scientific">Streptomyces thermolineatus</name>
    <dbReference type="NCBI Taxonomy" id="44033"/>
    <lineage>
        <taxon>Bacteria</taxon>
        <taxon>Bacillati</taxon>
        <taxon>Actinomycetota</taxon>
        <taxon>Actinomycetes</taxon>
        <taxon>Kitasatosporales</taxon>
        <taxon>Streptomycetaceae</taxon>
        <taxon>Streptomyces</taxon>
    </lineage>
</organism>
<feature type="transmembrane region" description="Helical" evidence="1">
    <location>
        <begin position="29"/>
        <end position="52"/>
    </location>
</feature>
<dbReference type="EMBL" id="BAAATA010000006">
    <property type="protein sequence ID" value="GAA2479747.1"/>
    <property type="molecule type" value="Genomic_DNA"/>
</dbReference>
<feature type="transmembrane region" description="Helical" evidence="1">
    <location>
        <begin position="99"/>
        <end position="118"/>
    </location>
</feature>
<feature type="domain" description="DUF7144" evidence="2">
    <location>
        <begin position="29"/>
        <end position="144"/>
    </location>
</feature>
<evidence type="ECO:0000256" key="1">
    <source>
        <dbReference type="SAM" id="Phobius"/>
    </source>
</evidence>
<dbReference type="Pfam" id="PF23636">
    <property type="entry name" value="DUF7144"/>
    <property type="match status" value="1"/>
</dbReference>
<dbReference type="Proteomes" id="UP001501358">
    <property type="component" value="Unassembled WGS sequence"/>
</dbReference>
<gene>
    <name evidence="3" type="ORF">GCM10010406_14940</name>
</gene>
<feature type="transmembrane region" description="Helical" evidence="1">
    <location>
        <begin position="124"/>
        <end position="141"/>
    </location>
</feature>
<proteinExistence type="predicted"/>
<evidence type="ECO:0000313" key="4">
    <source>
        <dbReference type="Proteomes" id="UP001501358"/>
    </source>
</evidence>
<evidence type="ECO:0000313" key="3">
    <source>
        <dbReference type="EMBL" id="GAA2479747.1"/>
    </source>
</evidence>
<evidence type="ECO:0000259" key="2">
    <source>
        <dbReference type="Pfam" id="PF23636"/>
    </source>
</evidence>
<keyword evidence="1" id="KW-0472">Membrane</keyword>
<feature type="transmembrane region" description="Helical" evidence="1">
    <location>
        <begin position="72"/>
        <end position="94"/>
    </location>
</feature>
<name>A0ABN3LBE0_9ACTN</name>
<protein>
    <recommendedName>
        <fullName evidence="2">DUF7144 domain-containing protein</fullName>
    </recommendedName>
</protein>
<dbReference type="InterPro" id="IPR055568">
    <property type="entry name" value="DUF7144"/>
</dbReference>
<keyword evidence="1" id="KW-1133">Transmembrane helix</keyword>
<accession>A0ABN3LBE0</accession>
<reference evidence="3 4" key="1">
    <citation type="journal article" date="2019" name="Int. J. Syst. Evol. Microbiol.">
        <title>The Global Catalogue of Microorganisms (GCM) 10K type strain sequencing project: providing services to taxonomists for standard genome sequencing and annotation.</title>
        <authorList>
            <consortium name="The Broad Institute Genomics Platform"/>
            <consortium name="The Broad Institute Genome Sequencing Center for Infectious Disease"/>
            <person name="Wu L."/>
            <person name="Ma J."/>
        </authorList>
    </citation>
    <scope>NUCLEOTIDE SEQUENCE [LARGE SCALE GENOMIC DNA]</scope>
    <source>
        <strain evidence="3 4">JCM 6307</strain>
    </source>
</reference>
<dbReference type="RefSeq" id="WP_344382319.1">
    <property type="nucleotide sequence ID" value="NZ_BAAATA010000006.1"/>
</dbReference>
<sequence length="151" mass="15482">MTSHVSGAGARAGAASRTATTGGVTGGRVAFAATVMVIGGLMHLLAGIAAISNDSVFVTSGETANYVYAFNLTGWGWAHVILGVFVAVVGFALFSGATWAVYTGVALAGLAAIADFLWLPYTPVWATVLMALNIFIIWALVTGQQAAQRET</sequence>
<keyword evidence="4" id="KW-1185">Reference proteome</keyword>
<comment type="caution">
    <text evidence="3">The sequence shown here is derived from an EMBL/GenBank/DDBJ whole genome shotgun (WGS) entry which is preliminary data.</text>
</comment>